<dbReference type="InterPro" id="IPR000551">
    <property type="entry name" value="MerR-type_HTH_dom"/>
</dbReference>
<keyword evidence="3" id="KW-1185">Reference proteome</keyword>
<dbReference type="Pfam" id="PF00376">
    <property type="entry name" value="MerR"/>
    <property type="match status" value="1"/>
</dbReference>
<dbReference type="EMBL" id="JAHWQX010000004">
    <property type="protein sequence ID" value="MBW3098587.1"/>
    <property type="molecule type" value="Genomic_DNA"/>
</dbReference>
<evidence type="ECO:0000313" key="3">
    <source>
        <dbReference type="Proteomes" id="UP001430804"/>
    </source>
</evidence>
<dbReference type="RefSeq" id="WP_219202867.1">
    <property type="nucleotide sequence ID" value="NZ_JAHWQX010000004.1"/>
</dbReference>
<dbReference type="SMART" id="SM00422">
    <property type="entry name" value="HTH_MERR"/>
    <property type="match status" value="1"/>
</dbReference>
<sequence>MKIGEVAQRSGLSVHTIRYYERIGLVPRAGRDAAGHRDYDAAILTWIAFLSRLKETGMPLRQMVHYAELREQGDTTANARRHILKSHRSHVRDRMRRLTEALDALDAKIFSYTDKRKETPE</sequence>
<evidence type="ECO:0000313" key="2">
    <source>
        <dbReference type="EMBL" id="MBW3098587.1"/>
    </source>
</evidence>
<dbReference type="PANTHER" id="PTHR30204:SF98">
    <property type="entry name" value="HTH-TYPE TRANSCRIPTIONAL REGULATOR ADHR"/>
    <property type="match status" value="1"/>
</dbReference>
<dbReference type="InterPro" id="IPR015358">
    <property type="entry name" value="Tscrpt_reg_MerR_DNA-bd"/>
</dbReference>
<reference evidence="2" key="1">
    <citation type="submission" date="2021-07" db="EMBL/GenBank/DDBJ databases">
        <title>Pseudohoeflea marina sp. nov. a polyhydroxyalcanoate-producing bacterium.</title>
        <authorList>
            <person name="Zheng W."/>
            <person name="Yu S."/>
            <person name="Huang Y."/>
        </authorList>
    </citation>
    <scope>NUCLEOTIDE SEQUENCE</scope>
    <source>
        <strain evidence="2">DP4N28-3</strain>
    </source>
</reference>
<proteinExistence type="predicted"/>
<evidence type="ECO:0000259" key="1">
    <source>
        <dbReference type="PROSITE" id="PS50937"/>
    </source>
</evidence>
<feature type="domain" description="HTH merR-type" evidence="1">
    <location>
        <begin position="1"/>
        <end position="69"/>
    </location>
</feature>
<gene>
    <name evidence="2" type="ORF">KY465_14985</name>
</gene>
<protein>
    <submittedName>
        <fullName evidence="2">MerR family transcriptional regulator</fullName>
    </submittedName>
</protein>
<dbReference type="PROSITE" id="PS00552">
    <property type="entry name" value="HTH_MERR_1"/>
    <property type="match status" value="1"/>
</dbReference>
<comment type="caution">
    <text evidence="2">The sequence shown here is derived from an EMBL/GenBank/DDBJ whole genome shotgun (WGS) entry which is preliminary data.</text>
</comment>
<dbReference type="Pfam" id="PF09278">
    <property type="entry name" value="MerR-DNA-bind"/>
    <property type="match status" value="1"/>
</dbReference>
<dbReference type="PROSITE" id="PS50937">
    <property type="entry name" value="HTH_MERR_2"/>
    <property type="match status" value="1"/>
</dbReference>
<accession>A0ABS6WRJ4</accession>
<dbReference type="Proteomes" id="UP001430804">
    <property type="component" value="Unassembled WGS sequence"/>
</dbReference>
<dbReference type="InterPro" id="IPR047057">
    <property type="entry name" value="MerR_fam"/>
</dbReference>
<name>A0ABS6WRJ4_9HYPH</name>
<dbReference type="PANTHER" id="PTHR30204">
    <property type="entry name" value="REDOX-CYCLING DRUG-SENSING TRANSCRIPTIONAL ACTIVATOR SOXR"/>
    <property type="match status" value="1"/>
</dbReference>
<organism evidence="2 3">
    <name type="scientific">Pseudohoeflea coraliihabitans</name>
    <dbReference type="NCBI Taxonomy" id="2860393"/>
    <lineage>
        <taxon>Bacteria</taxon>
        <taxon>Pseudomonadati</taxon>
        <taxon>Pseudomonadota</taxon>
        <taxon>Alphaproteobacteria</taxon>
        <taxon>Hyphomicrobiales</taxon>
        <taxon>Rhizobiaceae</taxon>
        <taxon>Pseudohoeflea</taxon>
    </lineage>
</organism>
<dbReference type="CDD" id="cd01109">
    <property type="entry name" value="HTH_YyaN"/>
    <property type="match status" value="1"/>
</dbReference>